<keyword evidence="4" id="KW-1185">Reference proteome</keyword>
<keyword evidence="1" id="KW-1133">Transmembrane helix</keyword>
<feature type="transmembrane region" description="Helical" evidence="1">
    <location>
        <begin position="618"/>
        <end position="644"/>
    </location>
</feature>
<feature type="domain" description="TRAP C4-dicarboxylate transport system permease DctM subunit" evidence="2">
    <location>
        <begin position="163"/>
        <end position="635"/>
    </location>
</feature>
<feature type="transmembrane region" description="Helical" evidence="1">
    <location>
        <begin position="75"/>
        <end position="92"/>
    </location>
</feature>
<evidence type="ECO:0000313" key="4">
    <source>
        <dbReference type="Proteomes" id="UP000198635"/>
    </source>
</evidence>
<dbReference type="STRING" id="52560.SAMN04488082_12618"/>
<feature type="transmembrane region" description="Helical" evidence="1">
    <location>
        <begin position="350"/>
        <end position="367"/>
    </location>
</feature>
<feature type="transmembrane region" description="Helical" evidence="1">
    <location>
        <begin position="216"/>
        <end position="243"/>
    </location>
</feature>
<feature type="transmembrane region" description="Helical" evidence="1">
    <location>
        <begin position="178"/>
        <end position="196"/>
    </location>
</feature>
<dbReference type="AlphaFoldDB" id="A0A1I3ZQN3"/>
<proteinExistence type="predicted"/>
<keyword evidence="1" id="KW-0472">Membrane</keyword>
<dbReference type="PANTHER" id="PTHR43849">
    <property type="entry name" value="BLL3936 PROTEIN"/>
    <property type="match status" value="1"/>
</dbReference>
<feature type="transmembrane region" description="Helical" evidence="1">
    <location>
        <begin position="122"/>
        <end position="140"/>
    </location>
</feature>
<dbReference type="Proteomes" id="UP000198635">
    <property type="component" value="Unassembled WGS sequence"/>
</dbReference>
<dbReference type="RefSeq" id="WP_092379144.1">
    <property type="nucleotide sequence ID" value="NZ_FORX01000026.1"/>
</dbReference>
<protein>
    <submittedName>
        <fullName evidence="3">TRAP transporter, 4TM/12TM fusion protein</fullName>
    </submittedName>
</protein>
<feature type="transmembrane region" description="Helical" evidence="1">
    <location>
        <begin position="155"/>
        <end position="171"/>
    </location>
</feature>
<feature type="transmembrane region" description="Helical" evidence="1">
    <location>
        <begin position="327"/>
        <end position="344"/>
    </location>
</feature>
<feature type="transmembrane region" description="Helical" evidence="1">
    <location>
        <begin position="414"/>
        <end position="435"/>
    </location>
</feature>
<dbReference type="OrthoDB" id="9759894at2"/>
<dbReference type="InterPro" id="IPR011853">
    <property type="entry name" value="TRAP_DctM-Dct_fused"/>
</dbReference>
<dbReference type="NCBIfam" id="TIGR02123">
    <property type="entry name" value="TRAP_fused"/>
    <property type="match status" value="1"/>
</dbReference>
<feature type="transmembrane region" description="Helical" evidence="1">
    <location>
        <begin position="484"/>
        <end position="508"/>
    </location>
</feature>
<dbReference type="Pfam" id="PF06808">
    <property type="entry name" value="DctM"/>
    <property type="match status" value="1"/>
</dbReference>
<dbReference type="Pfam" id="PF11874">
    <property type="entry name" value="DUF3394"/>
    <property type="match status" value="1"/>
</dbReference>
<evidence type="ECO:0000313" key="3">
    <source>
        <dbReference type="EMBL" id="SFK46190.1"/>
    </source>
</evidence>
<organism evidence="3 4">
    <name type="scientific">Desulfomicrobium apsheronum</name>
    <dbReference type="NCBI Taxonomy" id="52560"/>
    <lineage>
        <taxon>Bacteria</taxon>
        <taxon>Pseudomonadati</taxon>
        <taxon>Thermodesulfobacteriota</taxon>
        <taxon>Desulfovibrionia</taxon>
        <taxon>Desulfovibrionales</taxon>
        <taxon>Desulfomicrobiaceae</taxon>
        <taxon>Desulfomicrobium</taxon>
    </lineage>
</organism>
<evidence type="ECO:0000259" key="2">
    <source>
        <dbReference type="Pfam" id="PF06808"/>
    </source>
</evidence>
<feature type="transmembrane region" description="Helical" evidence="1">
    <location>
        <begin position="42"/>
        <end position="63"/>
    </location>
</feature>
<keyword evidence="1" id="KW-0812">Transmembrane</keyword>
<evidence type="ECO:0000256" key="1">
    <source>
        <dbReference type="SAM" id="Phobius"/>
    </source>
</evidence>
<dbReference type="EMBL" id="FORX01000026">
    <property type="protein sequence ID" value="SFK46190.1"/>
    <property type="molecule type" value="Genomic_DNA"/>
</dbReference>
<dbReference type="InterPro" id="IPR021814">
    <property type="entry name" value="DUF3394"/>
</dbReference>
<dbReference type="PANTHER" id="PTHR43849:SF2">
    <property type="entry name" value="BLL3936 PROTEIN"/>
    <property type="match status" value="1"/>
</dbReference>
<sequence length="737" mass="80008">MAEHETPKQDNVAPGQESSASMKKAAEDLVAMVEAGAREPSNFFASGAITLLCLCWSAFQLFLAYQPLNSHIARAWHLAFAVCLAFLAYPAYKQHTPPMWVNWTRKVLPNFARRSIRTFIPYYDMILAALATSGALYIWWDYDQLINRQGLPNTLDIWMGIILIVLLLEAARRSLGPALTILGSVFLAYTVFGPYLPEVLRHRGVPLDFIISDMYLTTTGIFGVPLGVSTDFVFLFVLFGALLDRAGGGKYFIDVAFSALGTFRGGPAKAAVLASGLTGLVSGSSIANTVTTGTFTIPLMKKVGFPAYKAAAVEVAASTNGQLMPPVMGAAAFIMAEIIGIPYLDVVRAAFLPAIISYLALFWVVHVESMKLGIKAIPRSQLPPFFKTLLRGCHFIVPLAVLIFFLVVVRRSPVTSALLAIESLAVIMLVQRPIIAYLTMCAHRRAGTLDPNVDTRHFMAVAFRQGLVDIWNGLIMGARNMISVGVATATAGIIVGVVTITGLVGRFITLIDTISMGNVVLMLIFTAITSLILGMGMPTTANYIIMATLTAPVIVQLGADAGLVFPIIAAHLFVFYFGILADDTPPVGLAAYAGAAIARSDPIKTGVQGFAYDLRTAILPFIFLFNTDLLMISGVTATGDIIWLDDYLHIAWIFFSGMIAMFAFASAIQGWLVKSCNWGERLLLLTICATTFRPGVFAPYLPFDRLGMQILGVSVFFLLAAWQMTLKKTKKKRKVTT</sequence>
<feature type="transmembrane region" description="Helical" evidence="1">
    <location>
        <begin position="563"/>
        <end position="581"/>
    </location>
</feature>
<feature type="transmembrane region" description="Helical" evidence="1">
    <location>
        <begin position="706"/>
        <end position="724"/>
    </location>
</feature>
<reference evidence="4" key="1">
    <citation type="submission" date="2016-10" db="EMBL/GenBank/DDBJ databases">
        <authorList>
            <person name="Varghese N."/>
            <person name="Submissions S."/>
        </authorList>
    </citation>
    <scope>NUCLEOTIDE SEQUENCE [LARGE SCALE GENOMIC DNA]</scope>
    <source>
        <strain evidence="4">DSM 5918</strain>
    </source>
</reference>
<feature type="transmembrane region" description="Helical" evidence="1">
    <location>
        <begin position="650"/>
        <end position="673"/>
    </location>
</feature>
<name>A0A1I3ZQN3_9BACT</name>
<accession>A0A1I3ZQN3</accession>
<feature type="transmembrane region" description="Helical" evidence="1">
    <location>
        <begin position="514"/>
        <end position="533"/>
    </location>
</feature>
<dbReference type="InterPro" id="IPR010656">
    <property type="entry name" value="DctM"/>
</dbReference>
<gene>
    <name evidence="3" type="ORF">SAMN04488082_12618</name>
</gene>
<feature type="transmembrane region" description="Helical" evidence="1">
    <location>
        <begin position="388"/>
        <end position="408"/>
    </location>
</feature>